<keyword evidence="6" id="KW-1185">Reference proteome</keyword>
<evidence type="ECO:0000256" key="1">
    <source>
        <dbReference type="ARBA" id="ARBA00023015"/>
    </source>
</evidence>
<dbReference type="InterPro" id="IPR036388">
    <property type="entry name" value="WH-like_DNA-bd_sf"/>
</dbReference>
<evidence type="ECO:0000256" key="2">
    <source>
        <dbReference type="ARBA" id="ARBA00023125"/>
    </source>
</evidence>
<dbReference type="PANTHER" id="PTHR44688">
    <property type="entry name" value="DNA-BINDING TRANSCRIPTIONAL ACTIVATOR DEVR_DOSR"/>
    <property type="match status" value="1"/>
</dbReference>
<keyword evidence="1" id="KW-0805">Transcription regulation</keyword>
<dbReference type="Pfam" id="PF00196">
    <property type="entry name" value="GerE"/>
    <property type="match status" value="1"/>
</dbReference>
<keyword evidence="3" id="KW-0804">Transcription</keyword>
<gene>
    <name evidence="5" type="ORF">GCM10009787_45820</name>
</gene>
<dbReference type="CDD" id="cd06170">
    <property type="entry name" value="LuxR_C_like"/>
    <property type="match status" value="1"/>
</dbReference>
<dbReference type="Proteomes" id="UP001501391">
    <property type="component" value="Unassembled WGS sequence"/>
</dbReference>
<feature type="domain" description="HTH luxR-type" evidence="4">
    <location>
        <begin position="95"/>
        <end position="160"/>
    </location>
</feature>
<dbReference type="SMART" id="SM00421">
    <property type="entry name" value="HTH_LUXR"/>
    <property type="match status" value="1"/>
</dbReference>
<evidence type="ECO:0000313" key="6">
    <source>
        <dbReference type="Proteomes" id="UP001501391"/>
    </source>
</evidence>
<evidence type="ECO:0000313" key="5">
    <source>
        <dbReference type="EMBL" id="GAA2199330.1"/>
    </source>
</evidence>
<keyword evidence="2" id="KW-0238">DNA-binding</keyword>
<evidence type="ECO:0000259" key="4">
    <source>
        <dbReference type="PROSITE" id="PS50043"/>
    </source>
</evidence>
<organism evidence="5 6">
    <name type="scientific">Streptomyces bangladeshensis</name>
    <dbReference type="NCBI Taxonomy" id="295352"/>
    <lineage>
        <taxon>Bacteria</taxon>
        <taxon>Bacillati</taxon>
        <taxon>Actinomycetota</taxon>
        <taxon>Actinomycetes</taxon>
        <taxon>Kitasatosporales</taxon>
        <taxon>Streptomycetaceae</taxon>
        <taxon>Streptomyces</taxon>
    </lineage>
</organism>
<accession>A0ABP5NJ34</accession>
<dbReference type="PRINTS" id="PR00038">
    <property type="entry name" value="HTHLUXR"/>
</dbReference>
<proteinExistence type="predicted"/>
<dbReference type="InterPro" id="IPR016032">
    <property type="entry name" value="Sig_transdc_resp-reg_C-effctor"/>
</dbReference>
<evidence type="ECO:0000256" key="3">
    <source>
        <dbReference type="ARBA" id="ARBA00023163"/>
    </source>
</evidence>
<name>A0ABP5NJ34_9ACTN</name>
<dbReference type="PANTHER" id="PTHR44688:SF16">
    <property type="entry name" value="DNA-BINDING TRANSCRIPTIONAL ACTIVATOR DEVR_DOSR"/>
    <property type="match status" value="1"/>
</dbReference>
<dbReference type="EMBL" id="BAAAOQ010000015">
    <property type="protein sequence ID" value="GAA2199330.1"/>
    <property type="molecule type" value="Genomic_DNA"/>
</dbReference>
<dbReference type="PROSITE" id="PS50043">
    <property type="entry name" value="HTH_LUXR_2"/>
    <property type="match status" value="1"/>
</dbReference>
<dbReference type="Gene3D" id="1.10.10.10">
    <property type="entry name" value="Winged helix-like DNA-binding domain superfamily/Winged helix DNA-binding domain"/>
    <property type="match status" value="1"/>
</dbReference>
<comment type="caution">
    <text evidence="5">The sequence shown here is derived from an EMBL/GenBank/DDBJ whole genome shotgun (WGS) entry which is preliminary data.</text>
</comment>
<reference evidence="6" key="1">
    <citation type="journal article" date="2019" name="Int. J. Syst. Evol. Microbiol.">
        <title>The Global Catalogue of Microorganisms (GCM) 10K type strain sequencing project: providing services to taxonomists for standard genome sequencing and annotation.</title>
        <authorList>
            <consortium name="The Broad Institute Genomics Platform"/>
            <consortium name="The Broad Institute Genome Sequencing Center for Infectious Disease"/>
            <person name="Wu L."/>
            <person name="Ma J."/>
        </authorList>
    </citation>
    <scope>NUCLEOTIDE SEQUENCE [LARGE SCALE GENOMIC DNA]</scope>
    <source>
        <strain evidence="6">JCM 14924</strain>
    </source>
</reference>
<dbReference type="SUPFAM" id="SSF46894">
    <property type="entry name" value="C-terminal effector domain of the bipartite response regulators"/>
    <property type="match status" value="1"/>
</dbReference>
<protein>
    <recommendedName>
        <fullName evidence="4">HTH luxR-type domain-containing protein</fullName>
    </recommendedName>
</protein>
<dbReference type="InterPro" id="IPR000792">
    <property type="entry name" value="Tscrpt_reg_LuxR_C"/>
</dbReference>
<sequence length="160" mass="17461">MGDSYIVGLVHAHPLIRWAMDRILSSDPAITVIPDLDDRGLPPLDAVVTDSPLPAHIGRRVPDAKVLLVGPDDRPSPQELIASVRAVLGTPAAEGGDRQVSLTVRERQVLRHLAAGLTQRQVARRLQISPHTVDTYVRRIRKKTGPGNKAYLTQATLVRV</sequence>